<dbReference type="InterPro" id="IPR016635">
    <property type="entry name" value="AP_complex_ssu"/>
</dbReference>
<dbReference type="Pfam" id="PF01217">
    <property type="entry name" value="Clat_adaptor_s"/>
    <property type="match status" value="1"/>
</dbReference>
<sequence length="71" mass="7916">DTDTTSAVVKTVFKMITSRPDKGCSILTGRDIGIPDSQNLRIVFRHFATLYFVLVIDEAESELAMLDLIQV</sequence>
<evidence type="ECO:0000313" key="7">
    <source>
        <dbReference type="EMBL" id="GIQ90734.1"/>
    </source>
</evidence>
<evidence type="ECO:0000256" key="1">
    <source>
        <dbReference type="ARBA" id="ARBA00004308"/>
    </source>
</evidence>
<dbReference type="InterPro" id="IPR011012">
    <property type="entry name" value="Longin-like_dom_sf"/>
</dbReference>
<keyword evidence="5" id="KW-0472">Membrane</keyword>
<gene>
    <name evidence="7" type="ORF">KIPB_013634</name>
</gene>
<evidence type="ECO:0000313" key="8">
    <source>
        <dbReference type="Proteomes" id="UP000265618"/>
    </source>
</evidence>
<keyword evidence="8" id="KW-1185">Reference proteome</keyword>
<comment type="similarity">
    <text evidence="2">Belongs to the adaptor complexes small subunit family.</text>
</comment>
<organism evidence="7 8">
    <name type="scientific">Kipferlia bialata</name>
    <dbReference type="NCBI Taxonomy" id="797122"/>
    <lineage>
        <taxon>Eukaryota</taxon>
        <taxon>Metamonada</taxon>
        <taxon>Carpediemonas-like organisms</taxon>
        <taxon>Kipferlia</taxon>
    </lineage>
</organism>
<comment type="caution">
    <text evidence="7">The sequence shown here is derived from an EMBL/GenBank/DDBJ whole genome shotgun (WGS) entry which is preliminary data.</text>
</comment>
<evidence type="ECO:0000259" key="6">
    <source>
        <dbReference type="Pfam" id="PF01217"/>
    </source>
</evidence>
<evidence type="ECO:0000256" key="5">
    <source>
        <dbReference type="ARBA" id="ARBA00023136"/>
    </source>
</evidence>
<comment type="subcellular location">
    <subcellularLocation>
        <location evidence="1">Endomembrane system</location>
    </subcellularLocation>
</comment>
<dbReference type="SUPFAM" id="SSF64356">
    <property type="entry name" value="SNARE-like"/>
    <property type="match status" value="1"/>
</dbReference>
<dbReference type="Proteomes" id="UP000265618">
    <property type="component" value="Unassembled WGS sequence"/>
</dbReference>
<dbReference type="PANTHER" id="PTHR11753">
    <property type="entry name" value="ADAPTOR COMPLEXES SMALL SUBUNIT FAMILY"/>
    <property type="match status" value="1"/>
</dbReference>
<accession>A0A9K3GP14</accession>
<feature type="domain" description="AP complex mu/sigma subunit" evidence="6">
    <location>
        <begin position="5"/>
        <end position="70"/>
    </location>
</feature>
<name>A0A9K3GP14_9EUKA</name>
<dbReference type="InterPro" id="IPR022775">
    <property type="entry name" value="AP_mu_sigma_su"/>
</dbReference>
<protein>
    <submittedName>
        <fullName evidence="7">Adaptor protein complex, sigma subunit</fullName>
    </submittedName>
</protein>
<evidence type="ECO:0000256" key="4">
    <source>
        <dbReference type="ARBA" id="ARBA00022927"/>
    </source>
</evidence>
<evidence type="ECO:0000256" key="2">
    <source>
        <dbReference type="ARBA" id="ARBA00006972"/>
    </source>
</evidence>
<dbReference type="GO" id="GO:0012505">
    <property type="term" value="C:endomembrane system"/>
    <property type="evidence" value="ECO:0007669"/>
    <property type="project" value="UniProtKB-SubCell"/>
</dbReference>
<keyword evidence="3" id="KW-0813">Transport</keyword>
<dbReference type="GO" id="GO:0015031">
    <property type="term" value="P:protein transport"/>
    <property type="evidence" value="ECO:0007669"/>
    <property type="project" value="UniProtKB-KW"/>
</dbReference>
<dbReference type="AlphaFoldDB" id="A0A9K3GP14"/>
<feature type="non-terminal residue" evidence="7">
    <location>
        <position position="1"/>
    </location>
</feature>
<keyword evidence="4" id="KW-0653">Protein transport</keyword>
<dbReference type="OrthoDB" id="10261046at2759"/>
<proteinExistence type="inferred from homology"/>
<evidence type="ECO:0000256" key="3">
    <source>
        <dbReference type="ARBA" id="ARBA00022448"/>
    </source>
</evidence>
<dbReference type="EMBL" id="BDIP01006583">
    <property type="protein sequence ID" value="GIQ90734.1"/>
    <property type="molecule type" value="Genomic_DNA"/>
</dbReference>
<reference evidence="7 8" key="1">
    <citation type="journal article" date="2018" name="PLoS ONE">
        <title>The draft genome of Kipferlia bialata reveals reductive genome evolution in fornicate parasites.</title>
        <authorList>
            <person name="Tanifuji G."/>
            <person name="Takabayashi S."/>
            <person name="Kume K."/>
            <person name="Takagi M."/>
            <person name="Nakayama T."/>
            <person name="Kamikawa R."/>
            <person name="Inagaki Y."/>
            <person name="Hashimoto T."/>
        </authorList>
    </citation>
    <scope>NUCLEOTIDE SEQUENCE [LARGE SCALE GENOMIC DNA]</scope>
    <source>
        <strain evidence="7">NY0173</strain>
    </source>
</reference>
<dbReference type="Gene3D" id="3.30.450.60">
    <property type="match status" value="1"/>
</dbReference>